<accession>A0AAV4SI73</accession>
<organism evidence="2 3">
    <name type="scientific">Caerostris extrusa</name>
    <name type="common">Bark spider</name>
    <name type="synonym">Caerostris bankana</name>
    <dbReference type="NCBI Taxonomy" id="172846"/>
    <lineage>
        <taxon>Eukaryota</taxon>
        <taxon>Metazoa</taxon>
        <taxon>Ecdysozoa</taxon>
        <taxon>Arthropoda</taxon>
        <taxon>Chelicerata</taxon>
        <taxon>Arachnida</taxon>
        <taxon>Araneae</taxon>
        <taxon>Araneomorphae</taxon>
        <taxon>Entelegynae</taxon>
        <taxon>Araneoidea</taxon>
        <taxon>Araneidae</taxon>
        <taxon>Caerostris</taxon>
    </lineage>
</organism>
<evidence type="ECO:0000313" key="2">
    <source>
        <dbReference type="EMBL" id="GIY31533.1"/>
    </source>
</evidence>
<evidence type="ECO:0000259" key="1">
    <source>
        <dbReference type="Pfam" id="PF00134"/>
    </source>
</evidence>
<dbReference type="InterPro" id="IPR006671">
    <property type="entry name" value="Cyclin_N"/>
</dbReference>
<keyword evidence="3" id="KW-1185">Reference proteome</keyword>
<gene>
    <name evidence="2" type="primary">ccnd2</name>
    <name evidence="2" type="ORF">CEXT_408431</name>
</gene>
<protein>
    <recommendedName>
        <fullName evidence="1">Cyclin N-terminal domain-containing protein</fullName>
    </recommendedName>
</protein>
<dbReference type="Proteomes" id="UP001054945">
    <property type="component" value="Unassembled WGS sequence"/>
</dbReference>
<comment type="caution">
    <text evidence="2">The sequence shown here is derived from an EMBL/GenBank/DDBJ whole genome shotgun (WGS) entry which is preliminary data.</text>
</comment>
<reference evidence="2 3" key="1">
    <citation type="submission" date="2021-06" db="EMBL/GenBank/DDBJ databases">
        <title>Caerostris extrusa draft genome.</title>
        <authorList>
            <person name="Kono N."/>
            <person name="Arakawa K."/>
        </authorList>
    </citation>
    <scope>NUCLEOTIDE SEQUENCE [LARGE SCALE GENOMIC DNA]</scope>
</reference>
<dbReference type="InterPro" id="IPR036915">
    <property type="entry name" value="Cyclin-like_sf"/>
</dbReference>
<feature type="domain" description="Cyclin N-terminal" evidence="1">
    <location>
        <begin position="26"/>
        <end position="73"/>
    </location>
</feature>
<proteinExistence type="predicted"/>
<dbReference type="SUPFAM" id="SSF47954">
    <property type="entry name" value="Cyclin-like"/>
    <property type="match status" value="1"/>
</dbReference>
<dbReference type="EMBL" id="BPLR01009388">
    <property type="protein sequence ID" value="GIY31533.1"/>
    <property type="molecule type" value="Genomic_DNA"/>
</dbReference>
<dbReference type="Gene3D" id="1.10.472.10">
    <property type="entry name" value="Cyclin-like"/>
    <property type="match status" value="1"/>
</dbReference>
<sequence length="86" mass="10169">MELYCCESENVTRAYEDPLLNEDSRVFENLLVTEDRYVISSNYFKCVQSDLKPYMRTVVAEWMQEVRDAGQCARQLNRDRNSCRSS</sequence>
<name>A0AAV4SI73_CAEEX</name>
<evidence type="ECO:0000313" key="3">
    <source>
        <dbReference type="Proteomes" id="UP001054945"/>
    </source>
</evidence>
<dbReference type="AlphaFoldDB" id="A0AAV4SI73"/>
<dbReference type="Pfam" id="PF00134">
    <property type="entry name" value="Cyclin_N"/>
    <property type="match status" value="1"/>
</dbReference>